<dbReference type="PANTHER" id="PTHR43003">
    <property type="entry name" value="DNA-3-METHYLADENINE GLYCOSYLASE"/>
    <property type="match status" value="1"/>
</dbReference>
<accession>A0ABU3HA68</accession>
<dbReference type="InterPro" id="IPR003265">
    <property type="entry name" value="HhH-GPD_domain"/>
</dbReference>
<evidence type="ECO:0000256" key="1">
    <source>
        <dbReference type="ARBA" id="ARBA00000086"/>
    </source>
</evidence>
<evidence type="ECO:0000256" key="3">
    <source>
        <dbReference type="ARBA" id="ARBA00022763"/>
    </source>
</evidence>
<dbReference type="Proteomes" id="UP001248709">
    <property type="component" value="Unassembled WGS sequence"/>
</dbReference>
<dbReference type="SUPFAM" id="SSF48150">
    <property type="entry name" value="DNA-glycosylase"/>
    <property type="match status" value="1"/>
</dbReference>
<evidence type="ECO:0000256" key="4">
    <source>
        <dbReference type="ARBA" id="ARBA00023204"/>
    </source>
</evidence>
<evidence type="ECO:0000313" key="7">
    <source>
        <dbReference type="Proteomes" id="UP001248709"/>
    </source>
</evidence>
<dbReference type="EMBL" id="JAUSUY010000014">
    <property type="protein sequence ID" value="MDT3427718.1"/>
    <property type="molecule type" value="Genomic_DNA"/>
</dbReference>
<keyword evidence="3" id="KW-0227">DNA damage</keyword>
<dbReference type="InterPro" id="IPR011257">
    <property type="entry name" value="DNA_glycosylase"/>
</dbReference>
<reference evidence="6 7" key="1">
    <citation type="submission" date="2023-07" db="EMBL/GenBank/DDBJ databases">
        <title>Genomic Encyclopedia of Type Strains, Phase IV (KMG-IV): sequencing the most valuable type-strain genomes for metagenomic binning, comparative biology and taxonomic classification.</title>
        <authorList>
            <person name="Goeker M."/>
        </authorList>
    </citation>
    <scope>NUCLEOTIDE SEQUENCE [LARGE SCALE GENOMIC DNA]</scope>
    <source>
        <strain evidence="6 7">T98</strain>
    </source>
</reference>
<keyword evidence="6" id="KW-0326">Glycosidase</keyword>
<dbReference type="SMART" id="SM00478">
    <property type="entry name" value="ENDO3c"/>
    <property type="match status" value="1"/>
</dbReference>
<comment type="caution">
    <text evidence="6">The sequence shown here is derived from an EMBL/GenBank/DDBJ whole genome shotgun (WGS) entry which is preliminary data.</text>
</comment>
<evidence type="ECO:0000313" key="6">
    <source>
        <dbReference type="EMBL" id="MDT3427718.1"/>
    </source>
</evidence>
<comment type="catalytic activity">
    <reaction evidence="1">
        <text>Hydrolysis of alkylated DNA, releasing 3-methyladenine, 3-methylguanine, 7-methylguanine and 7-methyladenine.</text>
        <dbReference type="EC" id="3.2.2.21"/>
    </reaction>
</comment>
<dbReference type="Gene3D" id="1.10.340.30">
    <property type="entry name" value="Hypothetical protein, domain 2"/>
    <property type="match status" value="1"/>
</dbReference>
<keyword evidence="6" id="KW-0378">Hydrolase</keyword>
<organism evidence="6 7">
    <name type="scientific">Paenibacillus forsythiae</name>
    <dbReference type="NCBI Taxonomy" id="365616"/>
    <lineage>
        <taxon>Bacteria</taxon>
        <taxon>Bacillati</taxon>
        <taxon>Bacillota</taxon>
        <taxon>Bacilli</taxon>
        <taxon>Bacillales</taxon>
        <taxon>Paenibacillaceae</taxon>
        <taxon>Paenibacillus</taxon>
    </lineage>
</organism>
<dbReference type="GO" id="GO:0003905">
    <property type="term" value="F:alkylbase DNA N-glycosylase activity"/>
    <property type="evidence" value="ECO:0007669"/>
    <property type="project" value="UniProtKB-EC"/>
</dbReference>
<dbReference type="Gene3D" id="1.10.1670.40">
    <property type="match status" value="1"/>
</dbReference>
<keyword evidence="7" id="KW-1185">Reference proteome</keyword>
<name>A0ABU3HA68_9BACL</name>
<protein>
    <recommendedName>
        <fullName evidence="2">DNA-3-methyladenine glycosylase II</fullName>
        <ecNumber evidence="2">3.2.2.21</ecNumber>
    </recommendedName>
</protein>
<dbReference type="RefSeq" id="WP_025696833.1">
    <property type="nucleotide sequence ID" value="NZ_JAUSUY010000014.1"/>
</dbReference>
<dbReference type="Pfam" id="PF00730">
    <property type="entry name" value="HhH-GPD"/>
    <property type="match status" value="1"/>
</dbReference>
<dbReference type="CDD" id="cd00056">
    <property type="entry name" value="ENDO3c"/>
    <property type="match status" value="1"/>
</dbReference>
<dbReference type="PANTHER" id="PTHR43003:SF5">
    <property type="entry name" value="DNA-3-METHYLADENINE GLYCOSYLASE"/>
    <property type="match status" value="1"/>
</dbReference>
<dbReference type="InterPro" id="IPR051912">
    <property type="entry name" value="Alkylbase_DNA_Glycosylase/TA"/>
</dbReference>
<feature type="domain" description="HhH-GPD" evidence="5">
    <location>
        <begin position="51"/>
        <end position="220"/>
    </location>
</feature>
<dbReference type="EC" id="3.2.2.21" evidence="2"/>
<sequence>MDNIISLTITDDIIIELSKKDDRINKLISLVGCLNIAIRENRFEALVRSIIGQQISISSARTIYSKMQVLCGKIRPESLYIVSSEELRKAGVSKPKISFIKDLSEKVLSGEMDLNSLDDYSSDEIIIILTKVKGIGVWTAQMFLIFSLGRLDIVALGDSGLQRACKWLYYDEGNKDGINILADKAKHWHPYGTVASLYLWEAINKGYVDKFNSINECIRT</sequence>
<evidence type="ECO:0000259" key="5">
    <source>
        <dbReference type="SMART" id="SM00478"/>
    </source>
</evidence>
<proteinExistence type="predicted"/>
<evidence type="ECO:0000256" key="2">
    <source>
        <dbReference type="ARBA" id="ARBA00012000"/>
    </source>
</evidence>
<keyword evidence="4" id="KW-0234">DNA repair</keyword>
<gene>
    <name evidence="6" type="ORF">J2Z22_003294</name>
</gene>